<dbReference type="Gene3D" id="2.160.10.10">
    <property type="entry name" value="Hexapeptide repeat proteins"/>
    <property type="match status" value="1"/>
</dbReference>
<evidence type="ECO:0000313" key="4">
    <source>
        <dbReference type="EMBL" id="GAA2205234.1"/>
    </source>
</evidence>
<evidence type="ECO:0000256" key="2">
    <source>
        <dbReference type="ARBA" id="ARBA00022737"/>
    </source>
</evidence>
<reference evidence="4 5" key="1">
    <citation type="journal article" date="2019" name="Int. J. Syst. Evol. Microbiol.">
        <title>The Global Catalogue of Microorganisms (GCM) 10K type strain sequencing project: providing services to taxonomists for standard genome sequencing and annotation.</title>
        <authorList>
            <consortium name="The Broad Institute Genomics Platform"/>
            <consortium name="The Broad Institute Genome Sequencing Center for Infectious Disease"/>
            <person name="Wu L."/>
            <person name="Ma J."/>
        </authorList>
    </citation>
    <scope>NUCLEOTIDE SEQUENCE [LARGE SCALE GENOMIC DNA]</scope>
    <source>
        <strain evidence="4 5">JCM 16114</strain>
    </source>
</reference>
<dbReference type="EMBL" id="BAAAQX010000002">
    <property type="protein sequence ID" value="GAA2205234.1"/>
    <property type="molecule type" value="Genomic_DNA"/>
</dbReference>
<gene>
    <name evidence="4" type="ORF">GCM10009850_007650</name>
</gene>
<feature type="compositionally biased region" description="Pro residues" evidence="3">
    <location>
        <begin position="188"/>
        <end position="215"/>
    </location>
</feature>
<feature type="region of interest" description="Disordered" evidence="3">
    <location>
        <begin position="244"/>
        <end position="281"/>
    </location>
</feature>
<dbReference type="InterPro" id="IPR001451">
    <property type="entry name" value="Hexapep"/>
</dbReference>
<keyword evidence="5" id="KW-1185">Reference proteome</keyword>
<dbReference type="RefSeq" id="WP_344470819.1">
    <property type="nucleotide sequence ID" value="NZ_BAAAQX010000002.1"/>
</dbReference>
<feature type="region of interest" description="Disordered" evidence="3">
    <location>
        <begin position="174"/>
        <end position="218"/>
    </location>
</feature>
<dbReference type="SUPFAM" id="SSF51161">
    <property type="entry name" value="Trimeric LpxA-like enzymes"/>
    <property type="match status" value="1"/>
</dbReference>
<dbReference type="Proteomes" id="UP001499843">
    <property type="component" value="Unassembled WGS sequence"/>
</dbReference>
<dbReference type="CDD" id="cd04647">
    <property type="entry name" value="LbH_MAT_like"/>
    <property type="match status" value="1"/>
</dbReference>
<dbReference type="Pfam" id="PF00132">
    <property type="entry name" value="Hexapep"/>
    <property type="match status" value="1"/>
</dbReference>
<sequence>MTEPSKFDHCPWLFWDHATDEDRRAQDRHLAGLRDRIGLDAAEKVFISPLAAVHTDRLRMGDFCYIAAHAYVTDDVSMGQDCTVNPYAVVRGRVELGDAVRIGAHTSLLGFNHGTAPDRPVFRQPITSKGIRIGDDVWIGSNVVVLDGVTIGDHAVIGAGSVVTKDVPAWAMVAGNPARPLRDRRTPRPTPPNAHPTPPNAHPAPADPPSTPAAPVPTAAEEALPAPADVQPTAALPTAAEALTSAGAAHPERPEAHPGQADAHPERPGTLTSANGARPAGAGELEERLVAFAARARAQAEAVLSRCWTGDRYVDRPDAPPTVRAWCDAVEIADLLLSGPPPTPSRAEIIAFLRDRQDAATGLIPELGAPGSPEAADGGRPELEGVTAYHVLCVGYALNLLGTAFHHPVHAVHDLRSQNLTTLLDNLDWTREAWTSGSVVDAIGTGLYRNLADFGLRGDVETLYGWLLTRARQTHGMWGEPDNDSGWLMVVNGFYRLTRGTFAQFGMPLPYPERAVDTVLTQARDPRYFGPDTGNACNVLDVIHPLWLLGKQTRHRRTEGETWARDHLARALGGWQDGAGFSFALSGGSGAARTPGLQGTEMWLAIIWLLADYLGLSDTLGYRPRGIHRPEPAIHLQG</sequence>
<comment type="caution">
    <text evidence="4">The sequence shown here is derived from an EMBL/GenBank/DDBJ whole genome shotgun (WGS) entry which is preliminary data.</text>
</comment>
<keyword evidence="2" id="KW-0677">Repeat</keyword>
<name>A0ABN3C7Q9_9ACTN</name>
<dbReference type="InterPro" id="IPR018357">
    <property type="entry name" value="Hexapep_transf_CS"/>
</dbReference>
<dbReference type="PANTHER" id="PTHR43300:SF11">
    <property type="entry name" value="ACETYLTRANSFERASE RV3034C-RELATED"/>
    <property type="match status" value="1"/>
</dbReference>
<protein>
    <recommendedName>
        <fullName evidence="6">Acetyltransferase</fullName>
    </recommendedName>
</protein>
<dbReference type="PANTHER" id="PTHR43300">
    <property type="entry name" value="ACETYLTRANSFERASE"/>
    <property type="match status" value="1"/>
</dbReference>
<dbReference type="PROSITE" id="PS00101">
    <property type="entry name" value="HEXAPEP_TRANSFERASES"/>
    <property type="match status" value="1"/>
</dbReference>
<accession>A0ABN3C7Q9</accession>
<evidence type="ECO:0000256" key="3">
    <source>
        <dbReference type="SAM" id="MobiDB-lite"/>
    </source>
</evidence>
<keyword evidence="1" id="KW-0808">Transferase</keyword>
<evidence type="ECO:0000256" key="1">
    <source>
        <dbReference type="ARBA" id="ARBA00022679"/>
    </source>
</evidence>
<organism evidence="4 5">
    <name type="scientific">Nonomuraea monospora</name>
    <dbReference type="NCBI Taxonomy" id="568818"/>
    <lineage>
        <taxon>Bacteria</taxon>
        <taxon>Bacillati</taxon>
        <taxon>Actinomycetota</taxon>
        <taxon>Actinomycetes</taxon>
        <taxon>Streptosporangiales</taxon>
        <taxon>Streptosporangiaceae</taxon>
        <taxon>Nonomuraea</taxon>
    </lineage>
</organism>
<proteinExistence type="predicted"/>
<evidence type="ECO:0000313" key="5">
    <source>
        <dbReference type="Proteomes" id="UP001499843"/>
    </source>
</evidence>
<dbReference type="InterPro" id="IPR050179">
    <property type="entry name" value="Trans_hexapeptide_repeat"/>
</dbReference>
<dbReference type="InterPro" id="IPR011004">
    <property type="entry name" value="Trimer_LpxA-like_sf"/>
</dbReference>
<evidence type="ECO:0008006" key="6">
    <source>
        <dbReference type="Google" id="ProtNLM"/>
    </source>
</evidence>